<feature type="compositionally biased region" description="Low complexity" evidence="2">
    <location>
        <begin position="94"/>
        <end position="125"/>
    </location>
</feature>
<dbReference type="InterPro" id="IPR009348">
    <property type="entry name" value="NPR2-like"/>
</dbReference>
<accession>S3CZ72</accession>
<dbReference type="GO" id="GO:1904262">
    <property type="term" value="P:negative regulation of TORC1 signaling"/>
    <property type="evidence" value="ECO:0007669"/>
    <property type="project" value="TreeGrafter"/>
</dbReference>
<feature type="region of interest" description="Disordered" evidence="2">
    <location>
        <begin position="276"/>
        <end position="298"/>
    </location>
</feature>
<dbReference type="HOGENOM" id="CLU_014995_3_2_1"/>
<dbReference type="eggNOG" id="KOG3789">
    <property type="taxonomic scope" value="Eukaryota"/>
</dbReference>
<sequence length="638" mass="68311">MPIHGIFYARFLPQEGTKIVAQSPPGCIVPVAVADESDHEDFDPGHWGADEGGLQHGQDEHVVGGDAVDSDSDSDGDALDIKATRNKRTRKVYKPASDVAPSDSDSGADSDAQSDRSSSSSATKRSRAAAASASALLGTAASTSSSSVFRRAQLGKPLFDFDVMSEYVIPRPAFFNCYLASRDPSGKYAVLGLPVAIRDSKYDRNEFIFNFGIVVDAATDDQGPYERVVRRLATTFAEMEKQNEFLSREEQRAQREKAPPGGGGIGEVLAAGGVTTGAGSGAATHAESTPIDSPLPHAMASAMGNTAAMNSIGGLLDRRRIVSHSPTLGAQGQSQQGSGNNSRTASIGNAGGATSSGPFSQQNYGFTTASAAVTITDHNGHSPYHRRSIQSLLEIIKEDLNLYGECMIPVDDANTINMKLFPIHPNPPAVEGWHVPVPKMRLSDTVDPSWDLTLQRVIAHMDGVSDVRRIAFEADISMELCRSALRHLLYYDTILLLDIFFFGSCYAPRPGIHDFVANVGGIVDECARYVCLGRQDEDASGADGTKTPPTFKAGSKSPKKKATTRARRKSKSKGSKRESKMKGSRAASHASDEEDDNDTEVDNRDDDDDDDAMTVAFPTRRRRRTAGRRGSATSTSSG</sequence>
<dbReference type="GO" id="GO:0005774">
    <property type="term" value="C:vacuolar membrane"/>
    <property type="evidence" value="ECO:0007669"/>
    <property type="project" value="TreeGrafter"/>
</dbReference>
<dbReference type="STRING" id="1262450.S3CZ72"/>
<feature type="compositionally biased region" description="Basic residues" evidence="2">
    <location>
        <begin position="557"/>
        <end position="574"/>
    </location>
</feature>
<comment type="similarity">
    <text evidence="1">Belongs to the NPR2 family.</text>
</comment>
<dbReference type="PANTHER" id="PTHR12991:SF10">
    <property type="entry name" value="GATOR COMPLEX PROTEIN NPRL2"/>
    <property type="match status" value="1"/>
</dbReference>
<feature type="compositionally biased region" description="Low complexity" evidence="2">
    <location>
        <begin position="331"/>
        <end position="342"/>
    </location>
</feature>
<dbReference type="AlphaFoldDB" id="S3CZ72"/>
<feature type="region of interest" description="Disordered" evidence="2">
    <location>
        <begin position="38"/>
        <end position="125"/>
    </location>
</feature>
<dbReference type="GO" id="GO:1990130">
    <property type="term" value="C:GATOR1 complex"/>
    <property type="evidence" value="ECO:0007669"/>
    <property type="project" value="TreeGrafter"/>
</dbReference>
<feature type="compositionally biased region" description="Acidic residues" evidence="2">
    <location>
        <begin position="592"/>
        <end position="612"/>
    </location>
</feature>
<feature type="region of interest" description="Disordered" evidence="2">
    <location>
        <begin position="243"/>
        <end position="264"/>
    </location>
</feature>
<proteinExistence type="inferred from homology"/>
<organism evidence="3 4">
    <name type="scientific">Ophiostoma piceae (strain UAMH 11346)</name>
    <name type="common">Sap stain fungus</name>
    <dbReference type="NCBI Taxonomy" id="1262450"/>
    <lineage>
        <taxon>Eukaryota</taxon>
        <taxon>Fungi</taxon>
        <taxon>Dikarya</taxon>
        <taxon>Ascomycota</taxon>
        <taxon>Pezizomycotina</taxon>
        <taxon>Sordariomycetes</taxon>
        <taxon>Sordariomycetidae</taxon>
        <taxon>Ophiostomatales</taxon>
        <taxon>Ophiostomataceae</taxon>
        <taxon>Ophiostoma</taxon>
    </lineage>
</organism>
<dbReference type="EMBL" id="KE148154">
    <property type="protein sequence ID" value="EPE06220.1"/>
    <property type="molecule type" value="Genomic_DNA"/>
</dbReference>
<evidence type="ECO:0000256" key="1">
    <source>
        <dbReference type="ARBA" id="ARBA00008433"/>
    </source>
</evidence>
<gene>
    <name evidence="3" type="ORF">F503_03049</name>
</gene>
<reference evidence="3 4" key="1">
    <citation type="journal article" date="2013" name="BMC Genomics">
        <title>The genome and transcriptome of the pine saprophyte Ophiostoma piceae, and a comparison with the bark beetle-associated pine pathogen Grosmannia clavigera.</title>
        <authorList>
            <person name="Haridas S."/>
            <person name="Wang Y."/>
            <person name="Lim L."/>
            <person name="Massoumi Alamouti S."/>
            <person name="Jackman S."/>
            <person name="Docking R."/>
            <person name="Robertson G."/>
            <person name="Birol I."/>
            <person name="Bohlmann J."/>
            <person name="Breuil C."/>
        </authorList>
    </citation>
    <scope>NUCLEOTIDE SEQUENCE [LARGE SCALE GENOMIC DNA]</scope>
    <source>
        <strain evidence="3 4">UAMH 11346</strain>
    </source>
</reference>
<protein>
    <submittedName>
        <fullName evidence="3">Tumor suppressor candidate 4</fullName>
    </submittedName>
</protein>
<dbReference type="Proteomes" id="UP000016923">
    <property type="component" value="Unassembled WGS sequence"/>
</dbReference>
<keyword evidence="4" id="KW-1185">Reference proteome</keyword>
<feature type="compositionally biased region" description="Polar residues" evidence="2">
    <location>
        <begin position="343"/>
        <end position="361"/>
    </location>
</feature>
<dbReference type="GO" id="GO:0010508">
    <property type="term" value="P:positive regulation of autophagy"/>
    <property type="evidence" value="ECO:0007669"/>
    <property type="project" value="TreeGrafter"/>
</dbReference>
<dbReference type="OrthoDB" id="338854at2759"/>
<dbReference type="PANTHER" id="PTHR12991">
    <property type="entry name" value="NITROGEN PERMEASE REGULATOR 2/TUMOR SUPPRESSOR CANDIDATE 4"/>
    <property type="match status" value="1"/>
</dbReference>
<dbReference type="VEuPathDB" id="FungiDB:F503_03049"/>
<dbReference type="Pfam" id="PF06218">
    <property type="entry name" value="NPR2"/>
    <property type="match status" value="2"/>
</dbReference>
<feature type="compositionally biased region" description="Basic residues" evidence="2">
    <location>
        <begin position="84"/>
        <end position="93"/>
    </location>
</feature>
<feature type="compositionally biased region" description="Low complexity" evidence="2">
    <location>
        <begin position="628"/>
        <end position="638"/>
    </location>
</feature>
<feature type="compositionally biased region" description="Acidic residues" evidence="2">
    <location>
        <begin position="68"/>
        <end position="78"/>
    </location>
</feature>
<feature type="region of interest" description="Disordered" evidence="2">
    <location>
        <begin position="537"/>
        <end position="638"/>
    </location>
</feature>
<evidence type="ECO:0000313" key="3">
    <source>
        <dbReference type="EMBL" id="EPE06220.1"/>
    </source>
</evidence>
<evidence type="ECO:0000313" key="4">
    <source>
        <dbReference type="Proteomes" id="UP000016923"/>
    </source>
</evidence>
<feature type="compositionally biased region" description="Basic and acidic residues" evidence="2">
    <location>
        <begin position="243"/>
        <end position="258"/>
    </location>
</feature>
<evidence type="ECO:0000256" key="2">
    <source>
        <dbReference type="SAM" id="MobiDB-lite"/>
    </source>
</evidence>
<feature type="region of interest" description="Disordered" evidence="2">
    <location>
        <begin position="326"/>
        <end position="361"/>
    </location>
</feature>
<name>S3CZ72_OPHP1</name>
<dbReference type="GO" id="GO:0005096">
    <property type="term" value="F:GTPase activator activity"/>
    <property type="evidence" value="ECO:0007669"/>
    <property type="project" value="TreeGrafter"/>
</dbReference>